<evidence type="ECO:0000256" key="1">
    <source>
        <dbReference type="ARBA" id="ARBA00006594"/>
    </source>
</evidence>
<dbReference type="Proteomes" id="UP000254927">
    <property type="component" value="Unassembled WGS sequence"/>
</dbReference>
<sequence>MPELTWQGKAQVKLHHLDVPFHLLNKQYDFHAAAGSPDNRSDNILIHGDNLLALKSLLPEFGGKINCIYIDPPYNTGEEKWVYNDNVNDPRIKKWLGEVVGKEGEDFSRHDKWLCMMYPRLKLLKQLLAEDGVIFISIDDNEQACLKLICDEIFGEGFIGCFVHNKLNSKNDRTNIQKNHEYILVYYKRNSSSPIDIVSVANDKIKEVFEENGEFFYLNDTITTRGDGGELNARPNLGYTIYYNPETKKSIAVVDYDVERAKISNHLNEIYTDDFNLINQGFIPIRPPQVRGKLGCWTWSLEKFNSNNKNILIKETKNSYRVHKRTFVEKRNVESIGNSLVYRMTNRINARSILEFSSSNGVLVLNEIMGQRGVFKYPKNVSMIEYLICLIDNPNALILDSFSGSGTTAHAVLSLNQKDGGNRRFIGVEMMDYAENITAERIRRVINGYGTKPETQNGTGGGFSFYTVGEPLFQDDNLNPKAPLCAIREYIGYTEGLKDIWHTDNGVSPHALGYQNGTAYVFYYEPHTTALSWDFLNTLNAEGLSEKPEQWVIYADTNVLTDEQLKQSNIIFKRIPRDISGL</sequence>
<dbReference type="Pfam" id="PF01555">
    <property type="entry name" value="N6_N4_Mtase"/>
    <property type="match status" value="1"/>
</dbReference>
<evidence type="ECO:0000313" key="6">
    <source>
        <dbReference type="Proteomes" id="UP000254927"/>
    </source>
</evidence>
<reference evidence="5 6" key="1">
    <citation type="submission" date="2018-06" db="EMBL/GenBank/DDBJ databases">
        <authorList>
            <consortium name="Pathogen Informatics"/>
            <person name="Doyle S."/>
        </authorList>
    </citation>
    <scope>NUCLEOTIDE SEQUENCE [LARGE SCALE GENOMIC DNA]</scope>
    <source>
        <strain evidence="5 6">NCTC10660</strain>
    </source>
</reference>
<evidence type="ECO:0000313" key="5">
    <source>
        <dbReference type="EMBL" id="STZ67033.1"/>
    </source>
</evidence>
<evidence type="ECO:0000259" key="4">
    <source>
        <dbReference type="Pfam" id="PF01555"/>
    </source>
</evidence>
<dbReference type="PRINTS" id="PR00508">
    <property type="entry name" value="S21N4MTFRASE"/>
</dbReference>
<dbReference type="GeneID" id="93351511"/>
<dbReference type="PROSITE" id="PS00092">
    <property type="entry name" value="N6_MTASE"/>
    <property type="match status" value="1"/>
</dbReference>
<keyword evidence="3 5" id="KW-0808">Transferase</keyword>
<proteinExistence type="inferred from homology"/>
<evidence type="ECO:0000256" key="3">
    <source>
        <dbReference type="ARBA" id="ARBA00022679"/>
    </source>
</evidence>
<dbReference type="AlphaFoldDB" id="A0A378TYM0"/>
<accession>A0A378TYM0</accession>
<comment type="similarity">
    <text evidence="1">Belongs to the N(4)/N(6)-methyltransferase family.</text>
</comment>
<keyword evidence="2 5" id="KW-0489">Methyltransferase</keyword>
<dbReference type="RefSeq" id="WP_074894254.1">
    <property type="nucleotide sequence ID" value="NZ_CP031252.1"/>
</dbReference>
<gene>
    <name evidence="5" type="ORF">NCTC10660_00502</name>
</gene>
<evidence type="ECO:0000256" key="2">
    <source>
        <dbReference type="ARBA" id="ARBA00022603"/>
    </source>
</evidence>
<dbReference type="InterPro" id="IPR002052">
    <property type="entry name" value="DNA_methylase_N6_adenine_CS"/>
</dbReference>
<protein>
    <submittedName>
        <fullName evidence="5">Type III restriction-modification system enzyme mod</fullName>
        <ecNumber evidence="5">2.1.1.72</ecNumber>
    </submittedName>
</protein>
<dbReference type="InterPro" id="IPR029063">
    <property type="entry name" value="SAM-dependent_MTases_sf"/>
</dbReference>
<dbReference type="GO" id="GO:0008170">
    <property type="term" value="F:N-methyltransferase activity"/>
    <property type="evidence" value="ECO:0007669"/>
    <property type="project" value="InterPro"/>
</dbReference>
<dbReference type="GO" id="GO:0003677">
    <property type="term" value="F:DNA binding"/>
    <property type="evidence" value="ECO:0007669"/>
    <property type="project" value="InterPro"/>
</dbReference>
<dbReference type="InterPro" id="IPR002941">
    <property type="entry name" value="DNA_methylase_N4/N6"/>
</dbReference>
<dbReference type="GO" id="GO:0009007">
    <property type="term" value="F:site-specific DNA-methyltransferase (adenine-specific) activity"/>
    <property type="evidence" value="ECO:0007669"/>
    <property type="project" value="UniProtKB-EC"/>
</dbReference>
<dbReference type="EMBL" id="UGQW01000002">
    <property type="protein sequence ID" value="STZ67033.1"/>
    <property type="molecule type" value="Genomic_DNA"/>
</dbReference>
<dbReference type="SUPFAM" id="SSF53335">
    <property type="entry name" value="S-adenosyl-L-methionine-dependent methyltransferases"/>
    <property type="match status" value="1"/>
</dbReference>
<dbReference type="REBASE" id="405247">
    <property type="entry name" value="M.Nel10660ORF502P"/>
</dbReference>
<dbReference type="EC" id="2.1.1.72" evidence="5"/>
<dbReference type="GO" id="GO:0032259">
    <property type="term" value="P:methylation"/>
    <property type="evidence" value="ECO:0007669"/>
    <property type="project" value="UniProtKB-KW"/>
</dbReference>
<name>A0A378TYM0_NEIEL</name>
<dbReference type="InterPro" id="IPR001091">
    <property type="entry name" value="RM_Methyltransferase"/>
</dbReference>
<feature type="domain" description="DNA methylase N-4/N-6" evidence="4">
    <location>
        <begin position="65"/>
        <end position="438"/>
    </location>
</feature>
<organism evidence="5 6">
    <name type="scientific">Neisseria elongata</name>
    <dbReference type="NCBI Taxonomy" id="495"/>
    <lineage>
        <taxon>Bacteria</taxon>
        <taxon>Pseudomonadati</taxon>
        <taxon>Pseudomonadota</taxon>
        <taxon>Betaproteobacteria</taxon>
        <taxon>Neisseriales</taxon>
        <taxon>Neisseriaceae</taxon>
        <taxon>Neisseria</taxon>
    </lineage>
</organism>
<dbReference type="Gene3D" id="3.40.50.150">
    <property type="entry name" value="Vaccinia Virus protein VP39"/>
    <property type="match status" value="1"/>
</dbReference>